<dbReference type="EC" id="4.3.1.17" evidence="5"/>
<keyword evidence="9" id="KW-0456">Lyase</keyword>
<evidence type="ECO:0000256" key="8">
    <source>
        <dbReference type="ARBA" id="ARBA00022898"/>
    </source>
</evidence>
<keyword evidence="8" id="KW-0663">Pyridoxal phosphate</keyword>
<dbReference type="SUPFAM" id="SSF53686">
    <property type="entry name" value="Tryptophan synthase beta subunit-like PLP-dependent enzymes"/>
    <property type="match status" value="1"/>
</dbReference>
<dbReference type="Proteomes" id="UP000191144">
    <property type="component" value="Chromosome G"/>
</dbReference>
<reference evidence="13" key="1">
    <citation type="submission" date="2016-03" db="EMBL/GenBank/DDBJ databases">
        <authorList>
            <person name="Devillers Hugo."/>
        </authorList>
    </citation>
    <scope>NUCLEOTIDE SEQUENCE [LARGE SCALE GENOMIC DNA]</scope>
</reference>
<dbReference type="PANTHER" id="PTHR48078">
    <property type="entry name" value="THREONINE DEHYDRATASE, MITOCHONDRIAL-RELATED"/>
    <property type="match status" value="1"/>
</dbReference>
<comment type="cofactor">
    <cofactor evidence="1">
        <name>pyridoxal 5'-phosphate</name>
        <dbReference type="ChEBI" id="CHEBI:597326"/>
    </cofactor>
</comment>
<evidence type="ECO:0000256" key="1">
    <source>
        <dbReference type="ARBA" id="ARBA00001933"/>
    </source>
</evidence>
<dbReference type="GO" id="GO:0003941">
    <property type="term" value="F:L-serine ammonia-lyase activity"/>
    <property type="evidence" value="ECO:0007669"/>
    <property type="project" value="UniProtKB-EC"/>
</dbReference>
<feature type="domain" description="Tryptophan synthase beta chain-like PALP" evidence="11">
    <location>
        <begin position="27"/>
        <end position="320"/>
    </location>
</feature>
<dbReference type="GO" id="GO:0006565">
    <property type="term" value="P:L-serine catabolic process"/>
    <property type="evidence" value="ECO:0007669"/>
    <property type="project" value="TreeGrafter"/>
</dbReference>
<evidence type="ECO:0000256" key="6">
    <source>
        <dbReference type="ARBA" id="ARBA00022432"/>
    </source>
</evidence>
<keyword evidence="7" id="KW-0963">Cytoplasm</keyword>
<gene>
    <name evidence="12" type="ORF">LAME_0G00210G</name>
</gene>
<evidence type="ECO:0000259" key="11">
    <source>
        <dbReference type="Pfam" id="PF00291"/>
    </source>
</evidence>
<sequence>MAPAFVKTPLLEHTFNCAVNSFCHSTPRFFLKYEFLQPSGSFKSRGIGNLIFKQAKLIKAQGQKIPYVFASSGGNAGLAAATACKMLSIPCSVVVPNTTNPRMVEKIRRFGAKIEMYGKHWKEADAHLRENVMTKMDTSVYESIYAHPFDHPLIWEGHATMVDEIFATLKEKQVSPEKVKAIVCSIGGGGLYNGIIEGLKKLNLEKRIPIVGVETNGCQVLSHSLKSGVQLEFENITSIATSIGTNSISKKTYDNATQYFIRSVVLSDAEVIESCLRFADDTNIITEPACGAALHLAYRHDILSKALQAPFSSDDVVIIIGCGGSATSYDDIKSHWARMSTDLNVL</sequence>
<dbReference type="GO" id="GO:0006567">
    <property type="term" value="P:L-threonine catabolic process"/>
    <property type="evidence" value="ECO:0007669"/>
    <property type="project" value="TreeGrafter"/>
</dbReference>
<dbReference type="InterPro" id="IPR001926">
    <property type="entry name" value="TrpB-like_PALP"/>
</dbReference>
<dbReference type="InterPro" id="IPR000634">
    <property type="entry name" value="Ser/Thr_deHydtase_PyrdxlP-BS"/>
</dbReference>
<evidence type="ECO:0000313" key="13">
    <source>
        <dbReference type="Proteomes" id="UP000191144"/>
    </source>
</evidence>
<evidence type="ECO:0000256" key="4">
    <source>
        <dbReference type="ARBA" id="ARBA00010869"/>
    </source>
</evidence>
<evidence type="ECO:0000256" key="10">
    <source>
        <dbReference type="ARBA" id="ARBA00049406"/>
    </source>
</evidence>
<organism evidence="12 13">
    <name type="scientific">Lachancea meyersii CBS 8951</name>
    <dbReference type="NCBI Taxonomy" id="1266667"/>
    <lineage>
        <taxon>Eukaryota</taxon>
        <taxon>Fungi</taxon>
        <taxon>Dikarya</taxon>
        <taxon>Ascomycota</taxon>
        <taxon>Saccharomycotina</taxon>
        <taxon>Saccharomycetes</taxon>
        <taxon>Saccharomycetales</taxon>
        <taxon>Saccharomycetaceae</taxon>
        <taxon>Lachancea</taxon>
    </lineage>
</organism>
<evidence type="ECO:0000256" key="7">
    <source>
        <dbReference type="ARBA" id="ARBA00022490"/>
    </source>
</evidence>
<dbReference type="OrthoDB" id="7773036at2759"/>
<comment type="catalytic activity">
    <reaction evidence="10">
        <text>L-serine = pyruvate + NH4(+)</text>
        <dbReference type="Rhea" id="RHEA:19169"/>
        <dbReference type="ChEBI" id="CHEBI:15361"/>
        <dbReference type="ChEBI" id="CHEBI:28938"/>
        <dbReference type="ChEBI" id="CHEBI:33384"/>
        <dbReference type="EC" id="4.3.1.17"/>
    </reaction>
</comment>
<evidence type="ECO:0000256" key="3">
    <source>
        <dbReference type="ARBA" id="ARBA00004742"/>
    </source>
</evidence>
<dbReference type="PROSITE" id="PS00165">
    <property type="entry name" value="DEHYDRATASE_SER_THR"/>
    <property type="match status" value="1"/>
</dbReference>
<comment type="pathway">
    <text evidence="3">Carbohydrate biosynthesis; gluconeogenesis.</text>
</comment>
<dbReference type="FunFam" id="3.40.50.1100:FF:000040">
    <property type="entry name" value="L-serine dehydratase, putative"/>
    <property type="match status" value="1"/>
</dbReference>
<evidence type="ECO:0000256" key="9">
    <source>
        <dbReference type="ARBA" id="ARBA00023239"/>
    </source>
</evidence>
<dbReference type="AlphaFoldDB" id="A0A1G4K4M6"/>
<evidence type="ECO:0000256" key="2">
    <source>
        <dbReference type="ARBA" id="ARBA00004496"/>
    </source>
</evidence>
<comment type="subcellular location">
    <subcellularLocation>
        <location evidence="2">Cytoplasm</location>
    </subcellularLocation>
</comment>
<dbReference type="GO" id="GO:0006094">
    <property type="term" value="P:gluconeogenesis"/>
    <property type="evidence" value="ECO:0007669"/>
    <property type="project" value="UniProtKB-KW"/>
</dbReference>
<name>A0A1G4K4M6_9SACH</name>
<dbReference type="GO" id="GO:0009097">
    <property type="term" value="P:isoleucine biosynthetic process"/>
    <property type="evidence" value="ECO:0007669"/>
    <property type="project" value="TreeGrafter"/>
</dbReference>
<dbReference type="CDD" id="cd06448">
    <property type="entry name" value="L-Ser-dehyd"/>
    <property type="match status" value="1"/>
</dbReference>
<dbReference type="InterPro" id="IPR036052">
    <property type="entry name" value="TrpB-like_PALP_sf"/>
</dbReference>
<accession>A0A1G4K4M6</accession>
<dbReference type="Pfam" id="PF00291">
    <property type="entry name" value="PALP"/>
    <property type="match status" value="1"/>
</dbReference>
<dbReference type="GO" id="GO:0005737">
    <property type="term" value="C:cytoplasm"/>
    <property type="evidence" value="ECO:0007669"/>
    <property type="project" value="UniProtKB-SubCell"/>
</dbReference>
<dbReference type="GO" id="GO:0004794">
    <property type="term" value="F:threonine deaminase activity"/>
    <property type="evidence" value="ECO:0007669"/>
    <property type="project" value="TreeGrafter"/>
</dbReference>
<protein>
    <recommendedName>
        <fullName evidence="5">L-serine ammonia-lyase</fullName>
        <ecNumber evidence="5">4.3.1.17</ecNumber>
    </recommendedName>
</protein>
<dbReference type="InterPro" id="IPR050147">
    <property type="entry name" value="Ser/Thr_Dehydratase"/>
</dbReference>
<dbReference type="GO" id="GO:0030170">
    <property type="term" value="F:pyridoxal phosphate binding"/>
    <property type="evidence" value="ECO:0007669"/>
    <property type="project" value="InterPro"/>
</dbReference>
<dbReference type="PANTHER" id="PTHR48078:SF2">
    <property type="entry name" value="CATABOLIC L-SERINE_THREONINE DEHYDRATASE"/>
    <property type="match status" value="1"/>
</dbReference>
<comment type="similarity">
    <text evidence="4">Belongs to the serine/threonine dehydratase family.</text>
</comment>
<proteinExistence type="inferred from homology"/>
<keyword evidence="6" id="KW-0312">Gluconeogenesis</keyword>
<dbReference type="EMBL" id="LT598484">
    <property type="protein sequence ID" value="SCU98698.1"/>
    <property type="molecule type" value="Genomic_DNA"/>
</dbReference>
<keyword evidence="13" id="KW-1185">Reference proteome</keyword>
<dbReference type="Gene3D" id="3.40.50.1100">
    <property type="match status" value="2"/>
</dbReference>
<evidence type="ECO:0000256" key="5">
    <source>
        <dbReference type="ARBA" id="ARBA00012093"/>
    </source>
</evidence>
<evidence type="ECO:0000313" key="12">
    <source>
        <dbReference type="EMBL" id="SCU98698.1"/>
    </source>
</evidence>